<evidence type="ECO:0000313" key="2">
    <source>
        <dbReference type="Proteomes" id="UP000243502"/>
    </source>
</evidence>
<dbReference type="EMBL" id="CP026114">
    <property type="protein sequence ID" value="AUT66771.1"/>
    <property type="molecule type" value="Genomic_DNA"/>
</dbReference>
<dbReference type="KEGG" id="pter:C2L65_45195"/>
<dbReference type="AlphaFoldDB" id="A0A2I8F5F3"/>
<proteinExistence type="predicted"/>
<gene>
    <name evidence="1" type="ORF">C2L65_45195</name>
</gene>
<dbReference type="Gene3D" id="3.40.50.300">
    <property type="entry name" value="P-loop containing nucleotide triphosphate hydrolases"/>
    <property type="match status" value="1"/>
</dbReference>
<dbReference type="OrthoDB" id="5877230at2"/>
<evidence type="ECO:0000313" key="1">
    <source>
        <dbReference type="EMBL" id="AUT66771.1"/>
    </source>
</evidence>
<sequence length="235" mass="26486">MKIAVINFSGNVGKSTVAHHLLAPRLEGANVIAIESINADGSETPALRGREFDELQQKMMSLKNVVVDVGASNVEDFVSLMRRYEGSHEDFDRFVVPTVPALKQQLDTIATLNQLDELGIDPARVRLLFNFVDSRSDVIRVFSRLFEQHRKTRAFVIDPSAVVYENPIYEKIKSIGKTISEVNADPVDYVAWNAQALEDDTPEPERARIRQMVAIKRLATRVAREHDDAFRLLVN</sequence>
<organism evidence="1 2">
    <name type="scientific">Paraburkholderia terrae</name>
    <dbReference type="NCBI Taxonomy" id="311230"/>
    <lineage>
        <taxon>Bacteria</taxon>
        <taxon>Pseudomonadati</taxon>
        <taxon>Pseudomonadota</taxon>
        <taxon>Betaproteobacteria</taxon>
        <taxon>Burkholderiales</taxon>
        <taxon>Burkholderiaceae</taxon>
        <taxon>Paraburkholderia</taxon>
    </lineage>
</organism>
<reference evidence="1 2" key="1">
    <citation type="submission" date="2018-01" db="EMBL/GenBank/DDBJ databases">
        <title>Species boundaries and ecological features among Paraburkholderia terrae DSMZ17804T, P. hospita DSMZ17164T and P. caribensis DSMZ13236T.</title>
        <authorList>
            <person name="Pratama A.A."/>
        </authorList>
    </citation>
    <scope>NUCLEOTIDE SEQUENCE [LARGE SCALE GENOMIC DNA]</scope>
    <source>
        <strain evidence="1 2">DSM 17804</strain>
    </source>
</reference>
<accession>A0A2I8F5F3</accession>
<dbReference type="NCBIfam" id="NF041292">
    <property type="entry name" value="StbB"/>
    <property type="match status" value="1"/>
</dbReference>
<protein>
    <submittedName>
        <fullName evidence="1">StbB</fullName>
    </submittedName>
</protein>
<name>A0A2I8F5F3_9BURK</name>
<dbReference type="InterPro" id="IPR047985">
    <property type="entry name" value="StbB-like"/>
</dbReference>
<dbReference type="Proteomes" id="UP000243502">
    <property type="component" value="Chromosome 4"/>
</dbReference>
<dbReference type="InterPro" id="IPR027417">
    <property type="entry name" value="P-loop_NTPase"/>
</dbReference>
<dbReference type="RefSeq" id="WP_042309060.1">
    <property type="nucleotide sequence ID" value="NZ_CP026114.1"/>
</dbReference>
<dbReference type="SUPFAM" id="SSF52540">
    <property type="entry name" value="P-loop containing nucleoside triphosphate hydrolases"/>
    <property type="match status" value="1"/>
</dbReference>